<proteinExistence type="predicted"/>
<evidence type="ECO:0000313" key="2">
    <source>
        <dbReference type="EMBL" id="SME43654.1"/>
    </source>
</evidence>
<keyword evidence="1" id="KW-0472">Membrane</keyword>
<feature type="transmembrane region" description="Helical" evidence="1">
    <location>
        <begin position="40"/>
        <end position="58"/>
    </location>
</feature>
<dbReference type="Proteomes" id="UP000194422">
    <property type="component" value="Unassembled WGS sequence"/>
</dbReference>
<evidence type="ECO:0000313" key="3">
    <source>
        <dbReference type="Proteomes" id="UP000194422"/>
    </source>
</evidence>
<name>A0A7D8D9P3_9BACI</name>
<evidence type="ECO:0000256" key="1">
    <source>
        <dbReference type="SAM" id="Phobius"/>
    </source>
</evidence>
<dbReference type="EMBL" id="FWYW01000093">
    <property type="protein sequence ID" value="SME43654.1"/>
    <property type="molecule type" value="Genomic_DNA"/>
</dbReference>
<comment type="caution">
    <text evidence="2">The sequence shown here is derived from an EMBL/GenBank/DDBJ whole genome shotgun (WGS) entry which is preliminary data.</text>
</comment>
<accession>A0A7D8D9P3</accession>
<dbReference type="AlphaFoldDB" id="A0A7D8D9P3"/>
<feature type="transmembrane region" description="Helical" evidence="1">
    <location>
        <begin position="94"/>
        <end position="117"/>
    </location>
</feature>
<gene>
    <name evidence="2" type="ORF">BACERE00174_05477</name>
</gene>
<protein>
    <submittedName>
        <fullName evidence="2">Uncharacterized protein</fullName>
    </submittedName>
</protein>
<reference evidence="2 3" key="1">
    <citation type="submission" date="2017-04" db="EMBL/GenBank/DDBJ databases">
        <authorList>
            <person name="Criscuolo A."/>
        </authorList>
    </citation>
    <scope>NUCLEOTIDE SEQUENCE [LARGE SCALE GENOMIC DNA]</scope>
    <source>
        <strain evidence="2">16-00174</strain>
    </source>
</reference>
<keyword evidence="1" id="KW-0812">Transmembrane</keyword>
<feature type="transmembrane region" description="Helical" evidence="1">
    <location>
        <begin position="70"/>
        <end position="88"/>
    </location>
</feature>
<organism evidence="2 3">
    <name type="scientific">Bacillus paranthracis</name>
    <dbReference type="NCBI Taxonomy" id="2026186"/>
    <lineage>
        <taxon>Bacteria</taxon>
        <taxon>Bacillati</taxon>
        <taxon>Bacillota</taxon>
        <taxon>Bacilli</taxon>
        <taxon>Bacillales</taxon>
        <taxon>Bacillaceae</taxon>
        <taxon>Bacillus</taxon>
        <taxon>Bacillus cereus group</taxon>
    </lineage>
</organism>
<sequence length="137" mass="14358">MDAIFVIILLAGSVITCTLNEIVTDSVGLRVPTGMPVDGFAFGTGMLLIVTLFGTNDVPTGSESVTEMSVTGIVPSFWNVIVNVIVSPTETMDLSAVFIGLIVPTFTGVIVVGVGVVTDTGGLVGSGWYWKETLPWF</sequence>
<keyword evidence="1" id="KW-1133">Transmembrane helix</keyword>